<organism evidence="1 2">
    <name type="scientific">Ardenticatena maritima</name>
    <dbReference type="NCBI Taxonomy" id="872965"/>
    <lineage>
        <taxon>Bacteria</taxon>
        <taxon>Bacillati</taxon>
        <taxon>Chloroflexota</taxon>
        <taxon>Ardenticatenia</taxon>
        <taxon>Ardenticatenales</taxon>
        <taxon>Ardenticatenaceae</taxon>
        <taxon>Ardenticatena</taxon>
    </lineage>
</organism>
<dbReference type="InParanoid" id="A0A0M9UDE4"/>
<dbReference type="AlphaFoldDB" id="A0A0M9UDE4"/>
<name>A0A0M9UDE4_9CHLR</name>
<comment type="caution">
    <text evidence="1">The sequence shown here is derived from an EMBL/GenBank/DDBJ whole genome shotgun (WGS) entry which is preliminary data.</text>
</comment>
<protein>
    <submittedName>
        <fullName evidence="1">Uncharacterized protein</fullName>
    </submittedName>
</protein>
<dbReference type="Proteomes" id="UP000037784">
    <property type="component" value="Unassembled WGS sequence"/>
</dbReference>
<accession>A0A0M9UDE4</accession>
<sequence>MQEDESQTELFNEAKTIGCPRWSPECREINVIQSPDWREKSDY</sequence>
<evidence type="ECO:0000313" key="1">
    <source>
        <dbReference type="EMBL" id="GAP63924.1"/>
    </source>
</evidence>
<proteinExistence type="predicted"/>
<keyword evidence="2" id="KW-1185">Reference proteome</keyword>
<reference evidence="2" key="2">
    <citation type="submission" date="2015-08" db="EMBL/GenBank/DDBJ databases">
        <title>Draft Genome Sequence of a Heterotrophic Facultative Anaerobic Bacterium Ardenticatena maritima Strain 110S.</title>
        <authorList>
            <person name="Kawaichi S."/>
            <person name="Yoshida T."/>
            <person name="Sako Y."/>
            <person name="Nakamura R."/>
        </authorList>
    </citation>
    <scope>NUCLEOTIDE SEQUENCE [LARGE SCALE GENOMIC DNA]</scope>
    <source>
        <strain evidence="2">110S</strain>
    </source>
</reference>
<gene>
    <name evidence="1" type="ORF">ARMA_2347</name>
</gene>
<reference evidence="1 2" key="1">
    <citation type="journal article" date="2015" name="Genome Announc.">
        <title>Draft Genome Sequence of a Heterotrophic Facultative Anaerobic Thermophilic Bacterium, Ardenticatena maritima Strain 110ST.</title>
        <authorList>
            <person name="Kawaichi S."/>
            <person name="Yoshida T."/>
            <person name="Sako Y."/>
            <person name="Nakamura R."/>
        </authorList>
    </citation>
    <scope>NUCLEOTIDE SEQUENCE [LARGE SCALE GENOMIC DNA]</scope>
    <source>
        <strain evidence="1 2">110S</strain>
    </source>
</reference>
<dbReference type="EMBL" id="BBZA01000211">
    <property type="protein sequence ID" value="GAP63924.1"/>
    <property type="molecule type" value="Genomic_DNA"/>
</dbReference>
<evidence type="ECO:0000313" key="2">
    <source>
        <dbReference type="Proteomes" id="UP000037784"/>
    </source>
</evidence>